<feature type="non-terminal residue" evidence="1">
    <location>
        <position position="51"/>
    </location>
</feature>
<reference evidence="1" key="1">
    <citation type="submission" date="2021-06" db="EMBL/GenBank/DDBJ databases">
        <authorList>
            <person name="Kallberg Y."/>
            <person name="Tangrot J."/>
            <person name="Rosling A."/>
        </authorList>
    </citation>
    <scope>NUCLEOTIDE SEQUENCE</scope>
    <source>
        <strain evidence="1">MA461A</strain>
    </source>
</reference>
<comment type="caution">
    <text evidence="1">The sequence shown here is derived from an EMBL/GenBank/DDBJ whole genome shotgun (WGS) entry which is preliminary data.</text>
</comment>
<feature type="non-terminal residue" evidence="1">
    <location>
        <position position="1"/>
    </location>
</feature>
<evidence type="ECO:0000313" key="2">
    <source>
        <dbReference type="Proteomes" id="UP000789920"/>
    </source>
</evidence>
<name>A0ACA9SMK3_9GLOM</name>
<dbReference type="Proteomes" id="UP000789920">
    <property type="component" value="Unassembled WGS sequence"/>
</dbReference>
<protein>
    <submittedName>
        <fullName evidence="1">13939_t:CDS:1</fullName>
    </submittedName>
</protein>
<evidence type="ECO:0000313" key="1">
    <source>
        <dbReference type="EMBL" id="CAG8844130.1"/>
    </source>
</evidence>
<accession>A0ACA9SMK3</accession>
<proteinExistence type="predicted"/>
<gene>
    <name evidence="1" type="ORF">RPERSI_LOCUS33076</name>
</gene>
<keyword evidence="2" id="KW-1185">Reference proteome</keyword>
<dbReference type="EMBL" id="CAJVQC010141212">
    <property type="protein sequence ID" value="CAG8844130.1"/>
    <property type="molecule type" value="Genomic_DNA"/>
</dbReference>
<sequence>QIFQTAEEAYVIVESFAHSNRFRIRKGRVKKDSSNGREISRSFICRHAGKP</sequence>
<organism evidence="1 2">
    <name type="scientific">Racocetra persica</name>
    <dbReference type="NCBI Taxonomy" id="160502"/>
    <lineage>
        <taxon>Eukaryota</taxon>
        <taxon>Fungi</taxon>
        <taxon>Fungi incertae sedis</taxon>
        <taxon>Mucoromycota</taxon>
        <taxon>Glomeromycotina</taxon>
        <taxon>Glomeromycetes</taxon>
        <taxon>Diversisporales</taxon>
        <taxon>Gigasporaceae</taxon>
        <taxon>Racocetra</taxon>
    </lineage>
</organism>